<comment type="caution">
    <text evidence="6">The sequence shown here is derived from an EMBL/GenBank/DDBJ whole genome shotgun (WGS) entry which is preliminary data.</text>
</comment>
<dbReference type="SMART" id="SM00419">
    <property type="entry name" value="HTH_CRP"/>
    <property type="match status" value="1"/>
</dbReference>
<sequence>MGSDRATPVVDLESVRAVCAGCSIQELCLPYGLDKDDLEQLDRIIERKRPLAAGELAYAEGDPFRALFAVRSGVLKTYLLEAEGEEHITGFHFPGELVGLDAISGGIHACSARALDTTSLCEIPFDRLDDLAGRIGGLRQQLFRLMSREIHQDDRERRNQAQAVADPRLAAFLLDVSGRLSKLGFSATTFRLKISNRDLANYLGLAPETVSRLFRRFRERGLATVQSKEVRIHDPERLRALARSLEE</sequence>
<dbReference type="SUPFAM" id="SSF46785">
    <property type="entry name" value="Winged helix' DNA-binding domain"/>
    <property type="match status" value="1"/>
</dbReference>
<dbReference type="InterPro" id="IPR018490">
    <property type="entry name" value="cNMP-bd_dom_sf"/>
</dbReference>
<evidence type="ECO:0000313" key="7">
    <source>
        <dbReference type="Proteomes" id="UP001575181"/>
    </source>
</evidence>
<dbReference type="PRINTS" id="PR00034">
    <property type="entry name" value="HTHCRP"/>
</dbReference>
<dbReference type="InterPro" id="IPR036390">
    <property type="entry name" value="WH_DNA-bd_sf"/>
</dbReference>
<keyword evidence="2" id="KW-0238">DNA-binding</keyword>
<feature type="domain" description="HTH crp-type" evidence="5">
    <location>
        <begin position="186"/>
        <end position="234"/>
    </location>
</feature>
<dbReference type="SUPFAM" id="SSF51206">
    <property type="entry name" value="cAMP-binding domain-like"/>
    <property type="match status" value="1"/>
</dbReference>
<keyword evidence="1" id="KW-0805">Transcription regulation</keyword>
<dbReference type="InterPro" id="IPR018335">
    <property type="entry name" value="Tscrpt_reg_HTH_Crp-type_CS"/>
</dbReference>
<feature type="domain" description="Cyclic nucleotide-binding" evidence="4">
    <location>
        <begin position="29"/>
        <end position="150"/>
    </location>
</feature>
<evidence type="ECO:0000256" key="2">
    <source>
        <dbReference type="ARBA" id="ARBA00023125"/>
    </source>
</evidence>
<dbReference type="Proteomes" id="UP001575181">
    <property type="component" value="Unassembled WGS sequence"/>
</dbReference>
<accession>A0ABV4TWE7</accession>
<dbReference type="CDD" id="cd00038">
    <property type="entry name" value="CAP_ED"/>
    <property type="match status" value="1"/>
</dbReference>
<dbReference type="Gene3D" id="1.10.10.10">
    <property type="entry name" value="Winged helix-like DNA-binding domain superfamily/Winged helix DNA-binding domain"/>
    <property type="match status" value="1"/>
</dbReference>
<dbReference type="SMART" id="SM00100">
    <property type="entry name" value="cNMP"/>
    <property type="match status" value="1"/>
</dbReference>
<dbReference type="InterPro" id="IPR036388">
    <property type="entry name" value="WH-like_DNA-bd_sf"/>
</dbReference>
<evidence type="ECO:0000259" key="5">
    <source>
        <dbReference type="SMART" id="SM00419"/>
    </source>
</evidence>
<dbReference type="InterPro" id="IPR014710">
    <property type="entry name" value="RmlC-like_jellyroll"/>
</dbReference>
<keyword evidence="3" id="KW-0804">Transcription</keyword>
<dbReference type="Gene3D" id="2.60.120.10">
    <property type="entry name" value="Jelly Rolls"/>
    <property type="match status" value="1"/>
</dbReference>
<dbReference type="PANTHER" id="PTHR24567:SF75">
    <property type="entry name" value="FUMARATE AND NITRATE REDUCTION REGULATORY PROTEIN"/>
    <property type="match status" value="1"/>
</dbReference>
<dbReference type="InterPro" id="IPR050397">
    <property type="entry name" value="Env_Response_Regulators"/>
</dbReference>
<name>A0ABV4TWE7_9GAMM</name>
<dbReference type="Pfam" id="PF13545">
    <property type="entry name" value="HTH_Crp_2"/>
    <property type="match status" value="1"/>
</dbReference>
<keyword evidence="7" id="KW-1185">Reference proteome</keyword>
<proteinExistence type="predicted"/>
<gene>
    <name evidence="6" type="primary">fnr</name>
    <name evidence="6" type="ORF">ACERLL_10740</name>
</gene>
<evidence type="ECO:0000256" key="1">
    <source>
        <dbReference type="ARBA" id="ARBA00023015"/>
    </source>
</evidence>
<dbReference type="CDD" id="cd00092">
    <property type="entry name" value="HTH_CRP"/>
    <property type="match status" value="1"/>
</dbReference>
<organism evidence="6 7">
    <name type="scientific">Thiohalorhabdus methylotrophus</name>
    <dbReference type="NCBI Taxonomy" id="3242694"/>
    <lineage>
        <taxon>Bacteria</taxon>
        <taxon>Pseudomonadati</taxon>
        <taxon>Pseudomonadota</taxon>
        <taxon>Gammaproteobacteria</taxon>
        <taxon>Thiohalorhabdales</taxon>
        <taxon>Thiohalorhabdaceae</taxon>
        <taxon>Thiohalorhabdus</taxon>
    </lineage>
</organism>
<evidence type="ECO:0000259" key="4">
    <source>
        <dbReference type="SMART" id="SM00100"/>
    </source>
</evidence>
<reference evidence="6 7" key="1">
    <citation type="submission" date="2024-08" db="EMBL/GenBank/DDBJ databases">
        <title>Whole-genome sequencing of halo(alkali)philic microorganisms from hypersaline lakes.</title>
        <authorList>
            <person name="Sorokin D.Y."/>
            <person name="Merkel A.Y."/>
            <person name="Messina E."/>
            <person name="Yakimov M."/>
        </authorList>
    </citation>
    <scope>NUCLEOTIDE SEQUENCE [LARGE SCALE GENOMIC DNA]</scope>
    <source>
        <strain evidence="6 7">Cl-TMA</strain>
    </source>
</reference>
<dbReference type="RefSeq" id="WP_373656090.1">
    <property type="nucleotide sequence ID" value="NZ_JBGUAW010000007.1"/>
</dbReference>
<dbReference type="Pfam" id="PF00027">
    <property type="entry name" value="cNMP_binding"/>
    <property type="match status" value="1"/>
</dbReference>
<evidence type="ECO:0000313" key="6">
    <source>
        <dbReference type="EMBL" id="MFA9461302.1"/>
    </source>
</evidence>
<dbReference type="PROSITE" id="PS00042">
    <property type="entry name" value="HTH_CRP_1"/>
    <property type="match status" value="1"/>
</dbReference>
<evidence type="ECO:0000256" key="3">
    <source>
        <dbReference type="ARBA" id="ARBA00023163"/>
    </source>
</evidence>
<dbReference type="InterPro" id="IPR012318">
    <property type="entry name" value="HTH_CRP"/>
</dbReference>
<dbReference type="PANTHER" id="PTHR24567">
    <property type="entry name" value="CRP FAMILY TRANSCRIPTIONAL REGULATORY PROTEIN"/>
    <property type="match status" value="1"/>
</dbReference>
<dbReference type="EMBL" id="JBGUAW010000007">
    <property type="protein sequence ID" value="MFA9461302.1"/>
    <property type="molecule type" value="Genomic_DNA"/>
</dbReference>
<dbReference type="InterPro" id="IPR000595">
    <property type="entry name" value="cNMP-bd_dom"/>
</dbReference>
<protein>
    <submittedName>
        <fullName evidence="6">Fumarate/nitrate reduction transcriptional regulator Fnr</fullName>
    </submittedName>
</protein>
<dbReference type="NCBIfam" id="NF008365">
    <property type="entry name" value="PRK11161.1"/>
    <property type="match status" value="1"/>
</dbReference>